<accession>A0A7K3WA46</accession>
<dbReference type="InterPro" id="IPR002328">
    <property type="entry name" value="ADH_Zn_CS"/>
</dbReference>
<evidence type="ECO:0000256" key="2">
    <source>
        <dbReference type="ARBA" id="ARBA00022723"/>
    </source>
</evidence>
<evidence type="ECO:0000256" key="4">
    <source>
        <dbReference type="ARBA" id="ARBA00023002"/>
    </source>
</evidence>
<dbReference type="AlphaFoldDB" id="A0A7K3WA46"/>
<feature type="domain" description="Enoyl reductase (ER)" evidence="7">
    <location>
        <begin position="10"/>
        <end position="397"/>
    </location>
</feature>
<evidence type="ECO:0000313" key="9">
    <source>
        <dbReference type="Proteomes" id="UP000470470"/>
    </source>
</evidence>
<feature type="compositionally biased region" description="Basic and acidic residues" evidence="6">
    <location>
        <begin position="251"/>
        <end position="268"/>
    </location>
</feature>
<comment type="cofactor">
    <cofactor evidence="1 5">
        <name>Zn(2+)</name>
        <dbReference type="ChEBI" id="CHEBI:29105"/>
    </cofactor>
</comment>
<comment type="similarity">
    <text evidence="5">Belongs to the zinc-containing alcohol dehydrogenase family.</text>
</comment>
<evidence type="ECO:0000256" key="6">
    <source>
        <dbReference type="SAM" id="MobiDB-lite"/>
    </source>
</evidence>
<dbReference type="Pfam" id="PF08240">
    <property type="entry name" value="ADH_N"/>
    <property type="match status" value="1"/>
</dbReference>
<proteinExistence type="inferred from homology"/>
<sequence>MRALVFEEFGGPLVVRQVPDPSPATDGVVVRVEATGVCRSDWHAWSGHDPDVVLPHVPGHELAGTVAAVGAGVRRWSVGVRVTVPFVCACGSCPPCRDGDGQVCLRQTQPGFTHWGSFAELVALDAADVNLVALPDGLPARTAAALGCRFATAFRAVTGVGRVRPGEWVAVHGCGGVGLSAVQVAVAVGARVVAVDVSPGALALARAMGAEHTLDVGGQADDGPSRGSGRPDDGPFRGSGRVEGGPSRGSGRPDDGPFRGSGRPDDGPFRGSGRVGDVVAAVRELTGGGVHVSLDCLGSPATCLDSIRSLRPRGRHVQVGLLPPSLGRPAVPMELVVAGELAVLGSHGMAAGDYPAMLSLIEAGRLDPAALVTRELDLDGAGAALAEVGRAPGVAVITSFGRPAP</sequence>
<protein>
    <submittedName>
        <fullName evidence="8">Alcohol dehydrogenase catalytic domain-containing protein</fullName>
    </submittedName>
</protein>
<keyword evidence="9" id="KW-1185">Reference proteome</keyword>
<keyword evidence="3 5" id="KW-0862">Zinc</keyword>
<evidence type="ECO:0000313" key="8">
    <source>
        <dbReference type="EMBL" id="NEL53207.1"/>
    </source>
</evidence>
<comment type="caution">
    <text evidence="8">The sequence shown here is derived from an EMBL/GenBank/DDBJ whole genome shotgun (WGS) entry which is preliminary data.</text>
</comment>
<dbReference type="SMART" id="SM00829">
    <property type="entry name" value="PKS_ER"/>
    <property type="match status" value="1"/>
</dbReference>
<dbReference type="InterPro" id="IPR020843">
    <property type="entry name" value="ER"/>
</dbReference>
<dbReference type="EMBL" id="JAAGWK010000008">
    <property type="protein sequence ID" value="NEL53207.1"/>
    <property type="molecule type" value="Genomic_DNA"/>
</dbReference>
<gene>
    <name evidence="8" type="ORF">G1H19_04160</name>
</gene>
<evidence type="ECO:0000256" key="5">
    <source>
        <dbReference type="RuleBase" id="RU361277"/>
    </source>
</evidence>
<dbReference type="Pfam" id="PF00107">
    <property type="entry name" value="ADH_zinc_N"/>
    <property type="match status" value="2"/>
</dbReference>
<dbReference type="PROSITE" id="PS00059">
    <property type="entry name" value="ADH_ZINC"/>
    <property type="match status" value="1"/>
</dbReference>
<dbReference type="SUPFAM" id="SSF51735">
    <property type="entry name" value="NAD(P)-binding Rossmann-fold domains"/>
    <property type="match status" value="1"/>
</dbReference>
<dbReference type="PANTHER" id="PTHR43401">
    <property type="entry name" value="L-THREONINE 3-DEHYDROGENASE"/>
    <property type="match status" value="1"/>
</dbReference>
<dbReference type="Gene3D" id="3.40.50.720">
    <property type="entry name" value="NAD(P)-binding Rossmann-like Domain"/>
    <property type="match status" value="2"/>
</dbReference>
<keyword evidence="2 5" id="KW-0479">Metal-binding</keyword>
<reference evidence="8 9" key="1">
    <citation type="submission" date="2020-02" db="EMBL/GenBank/DDBJ databases">
        <title>The whole genome sequence of CPCC 205119.</title>
        <authorList>
            <person name="Jiang Z."/>
        </authorList>
    </citation>
    <scope>NUCLEOTIDE SEQUENCE [LARGE SCALE GENOMIC DNA]</scope>
    <source>
        <strain evidence="8 9">CPCC 205119</strain>
    </source>
</reference>
<dbReference type="SUPFAM" id="SSF50129">
    <property type="entry name" value="GroES-like"/>
    <property type="match status" value="1"/>
</dbReference>
<dbReference type="InterPro" id="IPR011032">
    <property type="entry name" value="GroES-like_sf"/>
</dbReference>
<dbReference type="InterPro" id="IPR036291">
    <property type="entry name" value="NAD(P)-bd_dom_sf"/>
</dbReference>
<keyword evidence="4" id="KW-0560">Oxidoreductase</keyword>
<dbReference type="Gene3D" id="3.90.180.10">
    <property type="entry name" value="Medium-chain alcohol dehydrogenases, catalytic domain"/>
    <property type="match status" value="2"/>
</dbReference>
<name>A0A7K3WA46_9ACTN</name>
<evidence type="ECO:0000256" key="1">
    <source>
        <dbReference type="ARBA" id="ARBA00001947"/>
    </source>
</evidence>
<feature type="region of interest" description="Disordered" evidence="6">
    <location>
        <begin position="214"/>
        <end position="274"/>
    </location>
</feature>
<organism evidence="8 9">
    <name type="scientific">Goekera deserti</name>
    <dbReference type="NCBI Taxonomy" id="2497753"/>
    <lineage>
        <taxon>Bacteria</taxon>
        <taxon>Bacillati</taxon>
        <taxon>Actinomycetota</taxon>
        <taxon>Actinomycetes</taxon>
        <taxon>Geodermatophilales</taxon>
        <taxon>Geodermatophilaceae</taxon>
        <taxon>Goekera</taxon>
    </lineage>
</organism>
<dbReference type="Proteomes" id="UP000470470">
    <property type="component" value="Unassembled WGS sequence"/>
</dbReference>
<dbReference type="GO" id="GO:0016491">
    <property type="term" value="F:oxidoreductase activity"/>
    <property type="evidence" value="ECO:0007669"/>
    <property type="project" value="UniProtKB-KW"/>
</dbReference>
<dbReference type="InterPro" id="IPR013149">
    <property type="entry name" value="ADH-like_C"/>
</dbReference>
<evidence type="ECO:0000256" key="3">
    <source>
        <dbReference type="ARBA" id="ARBA00022833"/>
    </source>
</evidence>
<dbReference type="InterPro" id="IPR050129">
    <property type="entry name" value="Zn_alcohol_dh"/>
</dbReference>
<dbReference type="PANTHER" id="PTHR43401:SF5">
    <property type="entry name" value="ALCOHOL DEHYDROGENASE-RELATED"/>
    <property type="match status" value="1"/>
</dbReference>
<dbReference type="InterPro" id="IPR013154">
    <property type="entry name" value="ADH-like_N"/>
</dbReference>
<evidence type="ECO:0000259" key="7">
    <source>
        <dbReference type="SMART" id="SM00829"/>
    </source>
</evidence>
<dbReference type="GO" id="GO:0008270">
    <property type="term" value="F:zinc ion binding"/>
    <property type="evidence" value="ECO:0007669"/>
    <property type="project" value="InterPro"/>
</dbReference>